<dbReference type="Pfam" id="PF24827">
    <property type="entry name" value="AstE_AspA_cat"/>
    <property type="match status" value="1"/>
</dbReference>
<dbReference type="PANTHER" id="PTHR15162">
    <property type="entry name" value="ASPARTOACYLASE"/>
    <property type="match status" value="1"/>
</dbReference>
<dbReference type="CDD" id="cd03855">
    <property type="entry name" value="M14_ASTE"/>
    <property type="match status" value="1"/>
</dbReference>
<keyword evidence="3 5" id="KW-0378">Hydrolase</keyword>
<dbReference type="Gene3D" id="3.40.630.10">
    <property type="entry name" value="Zn peptidases"/>
    <property type="match status" value="1"/>
</dbReference>
<dbReference type="Proteomes" id="UP000242501">
    <property type="component" value="Unassembled WGS sequence"/>
</dbReference>
<proteinExistence type="inferred from homology"/>
<dbReference type="GO" id="GO:0019545">
    <property type="term" value="P:L-arginine catabolic process to succinate"/>
    <property type="evidence" value="ECO:0007669"/>
    <property type="project" value="UniProtKB-UniRule"/>
</dbReference>
<evidence type="ECO:0000256" key="4">
    <source>
        <dbReference type="ARBA" id="ARBA00022833"/>
    </source>
</evidence>
<dbReference type="AlphaFoldDB" id="A0A1G6HHV7"/>
<evidence type="ECO:0000256" key="3">
    <source>
        <dbReference type="ARBA" id="ARBA00022801"/>
    </source>
</evidence>
<dbReference type="PANTHER" id="PTHR15162:SF7">
    <property type="entry name" value="SUCCINYLGLUTAMATE DESUCCINYLASE"/>
    <property type="match status" value="1"/>
</dbReference>
<dbReference type="UniPathway" id="UPA00185">
    <property type="reaction ID" value="UER00283"/>
</dbReference>
<dbReference type="GO" id="GO:0008270">
    <property type="term" value="F:zinc ion binding"/>
    <property type="evidence" value="ECO:0007669"/>
    <property type="project" value="UniProtKB-UniRule"/>
</dbReference>
<dbReference type="GO" id="GO:0016788">
    <property type="term" value="F:hydrolase activity, acting on ester bonds"/>
    <property type="evidence" value="ECO:0007669"/>
    <property type="project" value="UniProtKB-UniRule"/>
</dbReference>
<evidence type="ECO:0000256" key="2">
    <source>
        <dbReference type="ARBA" id="ARBA00022723"/>
    </source>
</evidence>
<dbReference type="STRING" id="1219383.SAMN05421733_10618"/>
<evidence type="ECO:0000256" key="6">
    <source>
        <dbReference type="NCBIfam" id="TIGR03242"/>
    </source>
</evidence>
<evidence type="ECO:0000259" key="8">
    <source>
        <dbReference type="Pfam" id="PF24827"/>
    </source>
</evidence>
<evidence type="ECO:0000256" key="5">
    <source>
        <dbReference type="HAMAP-Rule" id="MF_00767"/>
    </source>
</evidence>
<dbReference type="RefSeq" id="WP_092748085.1">
    <property type="nucleotide sequence ID" value="NZ_FMYL01000006.1"/>
</dbReference>
<feature type="binding site" evidence="5">
    <location>
        <position position="56"/>
    </location>
    <ligand>
        <name>Zn(2+)</name>
        <dbReference type="ChEBI" id="CHEBI:29105"/>
    </ligand>
</feature>
<comment type="function">
    <text evidence="5">Transforms N(2)-succinylglutamate into succinate and glutamate.</text>
</comment>
<feature type="binding site" evidence="5">
    <location>
        <position position="147"/>
    </location>
    <ligand>
        <name>Zn(2+)</name>
        <dbReference type="ChEBI" id="CHEBI:29105"/>
    </ligand>
</feature>
<dbReference type="HAMAP" id="MF_00767">
    <property type="entry name" value="Arg_catab_AstE"/>
    <property type="match status" value="1"/>
</dbReference>
<gene>
    <name evidence="5" type="primary">astE</name>
    <name evidence="9" type="ORF">SAMN05421733_10618</name>
</gene>
<dbReference type="NCBIfam" id="NF003706">
    <property type="entry name" value="PRK05324.1"/>
    <property type="match status" value="1"/>
</dbReference>
<name>A0A1G6HHV7_9GAMM</name>
<dbReference type="Pfam" id="PF04952">
    <property type="entry name" value="AstE_AspA_hybrid"/>
    <property type="match status" value="1"/>
</dbReference>
<dbReference type="InterPro" id="IPR016681">
    <property type="entry name" value="SuccinylGlu_desuccinylase"/>
</dbReference>
<accession>A0A1G6HHV7</accession>
<keyword evidence="1 5" id="KW-0056">Arginine metabolism</keyword>
<dbReference type="EMBL" id="FMYL01000006">
    <property type="protein sequence ID" value="SDB93907.1"/>
    <property type="molecule type" value="Genomic_DNA"/>
</dbReference>
<dbReference type="OrthoDB" id="5290473at2"/>
<comment type="cofactor">
    <cofactor evidence="5">
        <name>Zn(2+)</name>
        <dbReference type="ChEBI" id="CHEBI:29105"/>
    </cofactor>
    <text evidence="5">Binds 1 zinc ion per subunit.</text>
</comment>
<keyword evidence="2 5" id="KW-0479">Metal-binding</keyword>
<sequence length="323" mass="36883">MNMLQQVLQPTHDLLVKEGEEANFRWSWWDEGVVCFTPKMAYDCSVVISAGVHGNETAPIELLFKIYDDLMAGRLQLKVGLLLILGNPEAIRQGVRYINYDMNRMFSGAYQNIEACAETERVQKLEQYCLDFYDIAPYTQRYHYDLHTAIREAIFPTFAMLPYQTHAYDPLLLAQLKCADLDALVYHNSVGVTFSHFSMHVCHAHSVTLELGKAKPFGHNHLADFRGIDLLLRAVIAQDTLPLRRKETIKQFAVQQAIIKKTATFQLNLSPDAANFSQFKRGDWVTKSSEQDVMYATENFYILFPNPNVALGLRAGLLLKRIE</sequence>
<keyword evidence="4 5" id="KW-0862">Zinc</keyword>
<comment type="similarity">
    <text evidence="5">Belongs to the AspA/AstE family. Succinylglutamate desuccinylase subfamily.</text>
</comment>
<dbReference type="InterPro" id="IPR055438">
    <property type="entry name" value="AstE_AspA_cat"/>
</dbReference>
<keyword evidence="10" id="KW-1185">Reference proteome</keyword>
<feature type="binding site" evidence="5">
    <location>
        <position position="53"/>
    </location>
    <ligand>
        <name>Zn(2+)</name>
        <dbReference type="ChEBI" id="CHEBI:29105"/>
    </ligand>
</feature>
<evidence type="ECO:0000313" key="9">
    <source>
        <dbReference type="EMBL" id="SDB93907.1"/>
    </source>
</evidence>
<feature type="domain" description="AstE/AspA barrel-sandwich hybrid" evidence="7">
    <location>
        <begin position="248"/>
        <end position="321"/>
    </location>
</feature>
<evidence type="ECO:0000313" key="10">
    <source>
        <dbReference type="Proteomes" id="UP000242501"/>
    </source>
</evidence>
<protein>
    <recommendedName>
        <fullName evidence="5 6">Succinylglutamate desuccinylase</fullName>
        <ecNumber evidence="5 6">3.5.1.96</ecNumber>
    </recommendedName>
</protein>
<dbReference type="EC" id="3.5.1.96" evidence="5 6"/>
<dbReference type="SUPFAM" id="SSF53187">
    <property type="entry name" value="Zn-dependent exopeptidases"/>
    <property type="match status" value="1"/>
</dbReference>
<comment type="catalytic activity">
    <reaction evidence="5">
        <text>N-succinyl-L-glutamate + H2O = L-glutamate + succinate</text>
        <dbReference type="Rhea" id="RHEA:15169"/>
        <dbReference type="ChEBI" id="CHEBI:15377"/>
        <dbReference type="ChEBI" id="CHEBI:29985"/>
        <dbReference type="ChEBI" id="CHEBI:30031"/>
        <dbReference type="ChEBI" id="CHEBI:58763"/>
        <dbReference type="EC" id="3.5.1.96"/>
    </reaction>
</comment>
<dbReference type="InterPro" id="IPR007036">
    <property type="entry name" value="Aste_AspA_hybrid_dom"/>
</dbReference>
<dbReference type="GO" id="GO:0009017">
    <property type="term" value="F:succinylglutamate desuccinylase activity"/>
    <property type="evidence" value="ECO:0007669"/>
    <property type="project" value="UniProtKB-UniRule"/>
</dbReference>
<dbReference type="NCBIfam" id="TIGR03242">
    <property type="entry name" value="arg_catab_astE"/>
    <property type="match status" value="1"/>
</dbReference>
<comment type="pathway">
    <text evidence="5">Amino-acid degradation; L-arginine degradation via AST pathway; L-glutamate and succinate from L-arginine: step 5/5.</text>
</comment>
<evidence type="ECO:0000256" key="1">
    <source>
        <dbReference type="ARBA" id="ARBA00022503"/>
    </source>
</evidence>
<organism evidence="9 10">
    <name type="scientific">Acinetobacter boissieri</name>
    <dbReference type="NCBI Taxonomy" id="1219383"/>
    <lineage>
        <taxon>Bacteria</taxon>
        <taxon>Pseudomonadati</taxon>
        <taxon>Pseudomonadota</taxon>
        <taxon>Gammaproteobacteria</taxon>
        <taxon>Moraxellales</taxon>
        <taxon>Moraxellaceae</taxon>
        <taxon>Acinetobacter</taxon>
    </lineage>
</organism>
<dbReference type="GO" id="GO:0019544">
    <property type="term" value="P:L-arginine catabolic process to L-glutamate"/>
    <property type="evidence" value="ECO:0007669"/>
    <property type="project" value="UniProtKB-UniRule"/>
</dbReference>
<dbReference type="InterPro" id="IPR050178">
    <property type="entry name" value="AspA/AstE_fam"/>
</dbReference>
<evidence type="ECO:0000259" key="7">
    <source>
        <dbReference type="Pfam" id="PF04952"/>
    </source>
</evidence>
<feature type="active site" evidence="5">
    <location>
        <position position="210"/>
    </location>
</feature>
<feature type="domain" description="Succinylglutamate desuccinylase/Aspartoacylase catalytic" evidence="8">
    <location>
        <begin position="45"/>
        <end position="228"/>
    </location>
</feature>
<reference evidence="10" key="1">
    <citation type="submission" date="2016-09" db="EMBL/GenBank/DDBJ databases">
        <authorList>
            <person name="Varghese N."/>
            <person name="Submissions S."/>
        </authorList>
    </citation>
    <scope>NUCLEOTIDE SEQUENCE [LARGE SCALE GENOMIC DNA]</scope>
    <source>
        <strain evidence="10">ANC 4422</strain>
    </source>
</reference>